<dbReference type="SUPFAM" id="SSF48452">
    <property type="entry name" value="TPR-like"/>
    <property type="match status" value="1"/>
</dbReference>
<dbReference type="InterPro" id="IPR012944">
    <property type="entry name" value="SusD_RagB_dom"/>
</dbReference>
<comment type="similarity">
    <text evidence="2">Belongs to the SusD family.</text>
</comment>
<dbReference type="Pfam" id="PF14322">
    <property type="entry name" value="SusD-like_3"/>
    <property type="match status" value="1"/>
</dbReference>
<dbReference type="PROSITE" id="PS51257">
    <property type="entry name" value="PROKAR_LIPOPROTEIN"/>
    <property type="match status" value="1"/>
</dbReference>
<sequence length="653" mass="72447">MKKHIITGLLCAMIGLSACNDFLELKPLDKVSGDQLTQTPGGLKALLANIYTLIPMEDFSYRPNEGFNLHNYNGVNGTTNIAMYTDEATRSDGDQGIGPEGFTYWPYGDIRQVNLFLDNIAIAKNSNSITVDEAERLTSEAHFIRAYIYFGLAKRFGGVPLIDHAQDGDYTPGDASKLFIPRSTELDTWKFVLNECDQAIAHLPETVTKDDGIFRASKWAAYGLKSRVALFAASVAKYWNNAPLTGDAVTQKLVGGMSVSDADFFYQECISASEAIITLSGKSLYKPNPTSPEEAVNNYRQLFLNFSNDEVIFGKAYLDGTIYSNQGHNYDRNYILAQVNTGGSIRFGRFNPTLNMVDLYENYTDDGTGMSAKIVTRTDGNEVIVSGINTPNALNLSVPYKKYNDLYEPFKDKDARLLASIIVPGTNYAGTKIILQGGIVKQDGNYAVYANDQAQGKDGKIYFGYGAEGATQYSGFAALGGSEDSNYSTTGFSIRKYMQEGTVPSADMGSTTSYIDMRLAEFYLNYAEAVVESGKGDVTIAARYINDLRHRAAHTDNIPLTLDNVLKERRVEMAFEGHRYWDLVRRREFHKLFNATSRTVLVPMVDLRESTPKYIFVRAYFHKDEQNNGRTFQPGSYYTDIPGIATNGLVPNP</sequence>
<keyword evidence="3" id="KW-0732">Signal</keyword>
<reference evidence="9" key="1">
    <citation type="journal article" date="2019" name="Int. J. Syst. Evol. Microbiol.">
        <title>The Global Catalogue of Microorganisms (GCM) 10K type strain sequencing project: providing services to taxonomists for standard genome sequencing and annotation.</title>
        <authorList>
            <consortium name="The Broad Institute Genomics Platform"/>
            <consortium name="The Broad Institute Genome Sequencing Center for Infectious Disease"/>
            <person name="Wu L."/>
            <person name="Ma J."/>
        </authorList>
    </citation>
    <scope>NUCLEOTIDE SEQUENCE [LARGE SCALE GENOMIC DNA]</scope>
    <source>
        <strain evidence="9">CCUG 66188</strain>
    </source>
</reference>
<evidence type="ECO:0000259" key="7">
    <source>
        <dbReference type="Pfam" id="PF14322"/>
    </source>
</evidence>
<dbReference type="Gene3D" id="1.25.40.390">
    <property type="match status" value="1"/>
</dbReference>
<dbReference type="InterPro" id="IPR011990">
    <property type="entry name" value="TPR-like_helical_dom_sf"/>
</dbReference>
<dbReference type="Proteomes" id="UP001596023">
    <property type="component" value="Unassembled WGS sequence"/>
</dbReference>
<evidence type="ECO:0000256" key="5">
    <source>
        <dbReference type="ARBA" id="ARBA00023237"/>
    </source>
</evidence>
<keyword evidence="5" id="KW-0998">Cell outer membrane</keyword>
<comment type="caution">
    <text evidence="8">The sequence shown here is derived from an EMBL/GenBank/DDBJ whole genome shotgun (WGS) entry which is preliminary data.</text>
</comment>
<proteinExistence type="inferred from homology"/>
<evidence type="ECO:0000259" key="6">
    <source>
        <dbReference type="Pfam" id="PF07980"/>
    </source>
</evidence>
<accession>A0ABV9L004</accession>
<dbReference type="EMBL" id="JBHSGN010000094">
    <property type="protein sequence ID" value="MFC4675276.1"/>
    <property type="molecule type" value="Genomic_DNA"/>
</dbReference>
<comment type="subcellular location">
    <subcellularLocation>
        <location evidence="1">Cell outer membrane</location>
    </subcellularLocation>
</comment>
<feature type="domain" description="RagB/SusD" evidence="6">
    <location>
        <begin position="310"/>
        <end position="642"/>
    </location>
</feature>
<protein>
    <submittedName>
        <fullName evidence="8">RagB/SusD family nutrient uptake outer membrane protein</fullName>
    </submittedName>
</protein>
<evidence type="ECO:0000256" key="1">
    <source>
        <dbReference type="ARBA" id="ARBA00004442"/>
    </source>
</evidence>
<organism evidence="8 9">
    <name type="scientific">Dysgonomonas termitidis</name>
    <dbReference type="NCBI Taxonomy" id="1516126"/>
    <lineage>
        <taxon>Bacteria</taxon>
        <taxon>Pseudomonadati</taxon>
        <taxon>Bacteroidota</taxon>
        <taxon>Bacteroidia</taxon>
        <taxon>Bacteroidales</taxon>
        <taxon>Dysgonomonadaceae</taxon>
        <taxon>Dysgonomonas</taxon>
    </lineage>
</organism>
<feature type="domain" description="SusD-like N-terminal" evidence="7">
    <location>
        <begin position="22"/>
        <end position="230"/>
    </location>
</feature>
<evidence type="ECO:0000256" key="2">
    <source>
        <dbReference type="ARBA" id="ARBA00006275"/>
    </source>
</evidence>
<name>A0ABV9L004_9BACT</name>
<keyword evidence="9" id="KW-1185">Reference proteome</keyword>
<evidence type="ECO:0000313" key="9">
    <source>
        <dbReference type="Proteomes" id="UP001596023"/>
    </source>
</evidence>
<gene>
    <name evidence="8" type="ORF">ACFO6W_16390</name>
</gene>
<dbReference type="RefSeq" id="WP_379998370.1">
    <property type="nucleotide sequence ID" value="NZ_JBHSGN010000094.1"/>
</dbReference>
<evidence type="ECO:0000313" key="8">
    <source>
        <dbReference type="EMBL" id="MFC4675276.1"/>
    </source>
</evidence>
<dbReference type="InterPro" id="IPR033985">
    <property type="entry name" value="SusD-like_N"/>
</dbReference>
<dbReference type="Pfam" id="PF07980">
    <property type="entry name" value="SusD_RagB"/>
    <property type="match status" value="1"/>
</dbReference>
<evidence type="ECO:0000256" key="3">
    <source>
        <dbReference type="ARBA" id="ARBA00022729"/>
    </source>
</evidence>
<evidence type="ECO:0000256" key="4">
    <source>
        <dbReference type="ARBA" id="ARBA00023136"/>
    </source>
</evidence>
<keyword evidence="4" id="KW-0472">Membrane</keyword>